<comment type="caution">
    <text evidence="8">The sequence shown here is derived from an EMBL/GenBank/DDBJ whole genome shotgun (WGS) entry which is preliminary data.</text>
</comment>
<dbReference type="InterPro" id="IPR004099">
    <property type="entry name" value="Pyr_nucl-diS_OxRdtase_dimer"/>
</dbReference>
<dbReference type="PRINTS" id="PR00411">
    <property type="entry name" value="PNDRDTASEI"/>
</dbReference>
<evidence type="ECO:0000256" key="2">
    <source>
        <dbReference type="ARBA" id="ARBA00009130"/>
    </source>
</evidence>
<evidence type="ECO:0000313" key="8">
    <source>
        <dbReference type="EMBL" id="HIU63142.1"/>
    </source>
</evidence>
<dbReference type="InterPro" id="IPR023753">
    <property type="entry name" value="FAD/NAD-binding_dom"/>
</dbReference>
<dbReference type="EMBL" id="DVNJ01000029">
    <property type="protein sequence ID" value="HIU63142.1"/>
    <property type="molecule type" value="Genomic_DNA"/>
</dbReference>
<dbReference type="PROSITE" id="PS51257">
    <property type="entry name" value="PROKAR_LIPOPROTEIN"/>
    <property type="match status" value="1"/>
</dbReference>
<dbReference type="PANTHER" id="PTHR43429">
    <property type="entry name" value="PYRIDINE NUCLEOTIDE-DISULFIDE OXIDOREDUCTASE DOMAIN-CONTAINING"/>
    <property type="match status" value="1"/>
</dbReference>
<organism evidence="8 9">
    <name type="scientific">Candidatus Caccalectryoclostridium excrementigallinarum</name>
    <dbReference type="NCBI Taxonomy" id="2840710"/>
    <lineage>
        <taxon>Bacteria</taxon>
        <taxon>Bacillati</taxon>
        <taxon>Bacillota</taxon>
        <taxon>Clostridia</taxon>
        <taxon>Christensenellales</taxon>
        <taxon>Christensenellaceae</taxon>
        <taxon>Christensenellaceae incertae sedis</taxon>
        <taxon>Candidatus Caccalectryoclostridium</taxon>
    </lineage>
</organism>
<dbReference type="Pfam" id="PF02852">
    <property type="entry name" value="Pyr_redox_dim"/>
    <property type="match status" value="1"/>
</dbReference>
<accession>A0A9D1SKN8</accession>
<reference evidence="8" key="2">
    <citation type="journal article" date="2021" name="PeerJ">
        <title>Extensive microbial diversity within the chicken gut microbiome revealed by metagenomics and culture.</title>
        <authorList>
            <person name="Gilroy R."/>
            <person name="Ravi A."/>
            <person name="Getino M."/>
            <person name="Pursley I."/>
            <person name="Horton D.L."/>
            <person name="Alikhan N.F."/>
            <person name="Baker D."/>
            <person name="Gharbi K."/>
            <person name="Hall N."/>
            <person name="Watson M."/>
            <person name="Adriaenssens E.M."/>
            <person name="Foster-Nyarko E."/>
            <person name="Jarju S."/>
            <person name="Secka A."/>
            <person name="Antonio M."/>
            <person name="Oren A."/>
            <person name="Chaudhuri R.R."/>
            <person name="La Ragione R."/>
            <person name="Hildebrand F."/>
            <person name="Pallen M.J."/>
        </authorList>
    </citation>
    <scope>NUCLEOTIDE SEQUENCE</scope>
    <source>
        <strain evidence="8">9366</strain>
    </source>
</reference>
<feature type="domain" description="Rhodanese" evidence="7">
    <location>
        <begin position="453"/>
        <end position="533"/>
    </location>
</feature>
<proteinExistence type="inferred from homology"/>
<dbReference type="GO" id="GO:0016491">
    <property type="term" value="F:oxidoreductase activity"/>
    <property type="evidence" value="ECO:0007669"/>
    <property type="project" value="UniProtKB-KW"/>
</dbReference>
<evidence type="ECO:0000313" key="9">
    <source>
        <dbReference type="Proteomes" id="UP000824145"/>
    </source>
</evidence>
<dbReference type="Proteomes" id="UP000824145">
    <property type="component" value="Unassembled WGS sequence"/>
</dbReference>
<comment type="similarity">
    <text evidence="2">Belongs to the class-III pyridine nucleotide-disulfide oxidoreductase family.</text>
</comment>
<evidence type="ECO:0000256" key="1">
    <source>
        <dbReference type="ARBA" id="ARBA00001974"/>
    </source>
</evidence>
<evidence type="ECO:0000256" key="6">
    <source>
        <dbReference type="ARBA" id="ARBA00023284"/>
    </source>
</evidence>
<dbReference type="SMART" id="SM00450">
    <property type="entry name" value="RHOD"/>
    <property type="match status" value="1"/>
</dbReference>
<keyword evidence="6" id="KW-0676">Redox-active center</keyword>
<dbReference type="AlphaFoldDB" id="A0A9D1SKN8"/>
<evidence type="ECO:0000259" key="7">
    <source>
        <dbReference type="PROSITE" id="PS50206"/>
    </source>
</evidence>
<comment type="cofactor">
    <cofactor evidence="1">
        <name>FAD</name>
        <dbReference type="ChEBI" id="CHEBI:57692"/>
    </cofactor>
</comment>
<evidence type="ECO:0000256" key="4">
    <source>
        <dbReference type="ARBA" id="ARBA00022827"/>
    </source>
</evidence>
<dbReference type="Gene3D" id="3.50.50.60">
    <property type="entry name" value="FAD/NAD(P)-binding domain"/>
    <property type="match status" value="2"/>
</dbReference>
<dbReference type="SUPFAM" id="SSF51905">
    <property type="entry name" value="FAD/NAD(P)-binding domain"/>
    <property type="match status" value="1"/>
</dbReference>
<dbReference type="PROSITE" id="PS50206">
    <property type="entry name" value="RHODANESE_3"/>
    <property type="match status" value="1"/>
</dbReference>
<dbReference type="InterPro" id="IPR050260">
    <property type="entry name" value="FAD-bd_OxRdtase"/>
</dbReference>
<dbReference type="InterPro" id="IPR036873">
    <property type="entry name" value="Rhodanese-like_dom_sf"/>
</dbReference>
<keyword evidence="5" id="KW-0560">Oxidoreductase</keyword>
<reference evidence="8" key="1">
    <citation type="submission" date="2020-10" db="EMBL/GenBank/DDBJ databases">
        <authorList>
            <person name="Gilroy R."/>
        </authorList>
    </citation>
    <scope>NUCLEOTIDE SEQUENCE</scope>
    <source>
        <strain evidence="8">9366</strain>
    </source>
</reference>
<dbReference type="InterPro" id="IPR036188">
    <property type="entry name" value="FAD/NAD-bd_sf"/>
</dbReference>
<protein>
    <submittedName>
        <fullName evidence="8">FAD-dependent oxidoreductase</fullName>
    </submittedName>
</protein>
<dbReference type="InterPro" id="IPR016156">
    <property type="entry name" value="FAD/NAD-linked_Rdtase_dimer_sf"/>
</dbReference>
<dbReference type="Pfam" id="PF00581">
    <property type="entry name" value="Rhodanese"/>
    <property type="match status" value="1"/>
</dbReference>
<dbReference type="Gene3D" id="3.40.250.10">
    <property type="entry name" value="Rhodanese-like domain"/>
    <property type="match status" value="1"/>
</dbReference>
<dbReference type="SUPFAM" id="SSF55424">
    <property type="entry name" value="FAD/NAD-linked reductases, dimerisation (C-terminal) domain"/>
    <property type="match status" value="1"/>
</dbReference>
<sequence>MKVVIVGGVAGGASCATRLRRLDEKAEIIIFERGENVSYANCGLPYFIGGEIQRREDLTVASPEFLRRRFNIDVRVKSEVVAIDRKGHKVKVRAEGGEYEETYDKLVLAPGAGAKTFGLKGEGVFTLRDVRDTLGLDAYIRENEVKTALVAGGGFIGVEIAENFVRRGLEVTLAEFAPQLMPPLDAEMALCVRDALEKGGVRVLTSTGVKAVEKTAGGVKVTLTDGSVVETGVVVLAMGVAPETKLAAEAGLAISACGGISTNEYMRTSDEDIYAAGDAIAVMSTGEEALVPLAGPANRQGRSVAENIVGGRESNGKNVLGASVVKVFDMTFASVGRNEKQLAKAGVKYKKAYAFPMTHAGYYPGATQLTLKLLFGEKGEIYGAQAAGLENVEKQIDVISVFMQTGASVHDMARAELCYAPPYNSAKSPVNMLGFIAENILSGLCPTVYPEDLGADDFVLDVRTPTECAKGGIAGAVNIPLDELRTRLNELPANKKIIVSCAVGLRGYLGVRMLRQRGFDAVNLSGGYRGYCLMKRAGLVK</sequence>
<evidence type="ECO:0000256" key="3">
    <source>
        <dbReference type="ARBA" id="ARBA00022630"/>
    </source>
</evidence>
<name>A0A9D1SKN8_9FIRM</name>
<gene>
    <name evidence="8" type="ORF">IAB07_05200</name>
</gene>
<evidence type="ECO:0000256" key="5">
    <source>
        <dbReference type="ARBA" id="ARBA00023002"/>
    </source>
</evidence>
<keyword evidence="4" id="KW-0274">FAD</keyword>
<dbReference type="InterPro" id="IPR001763">
    <property type="entry name" value="Rhodanese-like_dom"/>
</dbReference>
<dbReference type="PRINTS" id="PR00368">
    <property type="entry name" value="FADPNR"/>
</dbReference>
<keyword evidence="3" id="KW-0285">Flavoprotein</keyword>
<dbReference type="PANTHER" id="PTHR43429:SF1">
    <property type="entry name" value="NAD(P)H SULFUR OXIDOREDUCTASE (COA-DEPENDENT)"/>
    <property type="match status" value="1"/>
</dbReference>
<dbReference type="SUPFAM" id="SSF52821">
    <property type="entry name" value="Rhodanese/Cell cycle control phosphatase"/>
    <property type="match status" value="1"/>
</dbReference>
<dbReference type="Pfam" id="PF07992">
    <property type="entry name" value="Pyr_redox_2"/>
    <property type="match status" value="1"/>
</dbReference>